<accession>A0A953HYD2</accession>
<dbReference type="AlphaFoldDB" id="A0A953HYD2"/>
<comment type="caution">
    <text evidence="2">The sequence shown here is derived from an EMBL/GenBank/DDBJ whole genome shotgun (WGS) entry which is preliminary data.</text>
</comment>
<reference evidence="2" key="1">
    <citation type="submission" date="2021-06" db="EMBL/GenBank/DDBJ databases">
        <title>44 bacteria genomes isolated from Dapeng, Shenzhen.</title>
        <authorList>
            <person name="Zheng W."/>
            <person name="Yu S."/>
            <person name="Huang Y."/>
        </authorList>
    </citation>
    <scope>NUCLEOTIDE SEQUENCE</scope>
    <source>
        <strain evidence="2">DP5N28-2</strain>
    </source>
</reference>
<dbReference type="GO" id="GO:0015074">
    <property type="term" value="P:DNA integration"/>
    <property type="evidence" value="ECO:0007669"/>
    <property type="project" value="InterPro"/>
</dbReference>
<dbReference type="Proteomes" id="UP000753961">
    <property type="component" value="Unassembled WGS sequence"/>
</dbReference>
<gene>
    <name evidence="2" type="ORF">KUV50_17990</name>
</gene>
<evidence type="ECO:0000256" key="1">
    <source>
        <dbReference type="ARBA" id="ARBA00023172"/>
    </source>
</evidence>
<dbReference type="InterPro" id="IPR013762">
    <property type="entry name" value="Integrase-like_cat_sf"/>
</dbReference>
<dbReference type="InterPro" id="IPR011010">
    <property type="entry name" value="DNA_brk_join_enz"/>
</dbReference>
<proteinExistence type="predicted"/>
<keyword evidence="1" id="KW-0233">DNA recombination</keyword>
<organism evidence="2 3">
    <name type="scientific">Membranihabitans marinus</name>
    <dbReference type="NCBI Taxonomy" id="1227546"/>
    <lineage>
        <taxon>Bacteria</taxon>
        <taxon>Pseudomonadati</taxon>
        <taxon>Bacteroidota</taxon>
        <taxon>Saprospiria</taxon>
        <taxon>Saprospirales</taxon>
        <taxon>Saprospiraceae</taxon>
        <taxon>Membranihabitans</taxon>
    </lineage>
</organism>
<protein>
    <recommendedName>
        <fullName evidence="4">Tyr recombinase domain-containing protein</fullName>
    </recommendedName>
</protein>
<evidence type="ECO:0008006" key="4">
    <source>
        <dbReference type="Google" id="ProtNLM"/>
    </source>
</evidence>
<dbReference type="RefSeq" id="WP_222581594.1">
    <property type="nucleotide sequence ID" value="NZ_JAHVHU010000022.1"/>
</dbReference>
<keyword evidence="3" id="KW-1185">Reference proteome</keyword>
<dbReference type="SUPFAM" id="SSF56349">
    <property type="entry name" value="DNA breaking-rejoining enzymes"/>
    <property type="match status" value="1"/>
</dbReference>
<dbReference type="Gene3D" id="1.10.443.10">
    <property type="entry name" value="Intergrase catalytic core"/>
    <property type="match status" value="1"/>
</dbReference>
<dbReference type="GO" id="GO:0006310">
    <property type="term" value="P:DNA recombination"/>
    <property type="evidence" value="ECO:0007669"/>
    <property type="project" value="UniProtKB-KW"/>
</dbReference>
<evidence type="ECO:0000313" key="3">
    <source>
        <dbReference type="Proteomes" id="UP000753961"/>
    </source>
</evidence>
<sequence>MSLSFAPSPSPSIHSRSIFYRVSEAGMVTFLCSKVWDHLHILKRSIFPYNPAQGTDLRIDHELMGHKDLKTTMSYAHVGTTRLEKTKNPFNDLIMNNFKI</sequence>
<name>A0A953HYD2_9BACT</name>
<dbReference type="GO" id="GO:0003677">
    <property type="term" value="F:DNA binding"/>
    <property type="evidence" value="ECO:0007669"/>
    <property type="project" value="InterPro"/>
</dbReference>
<dbReference type="EMBL" id="JAHVHU010000022">
    <property type="protein sequence ID" value="MBY5960048.1"/>
    <property type="molecule type" value="Genomic_DNA"/>
</dbReference>
<evidence type="ECO:0000313" key="2">
    <source>
        <dbReference type="EMBL" id="MBY5960048.1"/>
    </source>
</evidence>